<gene>
    <name evidence="1" type="ORF">OG308_31505</name>
</gene>
<dbReference type="EMBL" id="CP109527">
    <property type="protein sequence ID" value="WTY35738.1"/>
    <property type="molecule type" value="Genomic_DNA"/>
</dbReference>
<organism evidence="1 2">
    <name type="scientific">Nocardia salmonicida</name>
    <dbReference type="NCBI Taxonomy" id="53431"/>
    <lineage>
        <taxon>Bacteria</taxon>
        <taxon>Bacillati</taxon>
        <taxon>Actinomycetota</taxon>
        <taxon>Actinomycetes</taxon>
        <taxon>Mycobacteriales</taxon>
        <taxon>Nocardiaceae</taxon>
        <taxon>Nocardia</taxon>
    </lineage>
</organism>
<keyword evidence="2" id="KW-1185">Reference proteome</keyword>
<evidence type="ECO:0000313" key="2">
    <source>
        <dbReference type="Proteomes" id="UP001621418"/>
    </source>
</evidence>
<protein>
    <recommendedName>
        <fullName evidence="3">Excreted virulence factor EspC (Type VII ESX diderm)</fullName>
    </recommendedName>
</protein>
<dbReference type="Proteomes" id="UP001621418">
    <property type="component" value="Chromosome"/>
</dbReference>
<accession>A0ABZ1N721</accession>
<reference evidence="1 2" key="1">
    <citation type="submission" date="2022-10" db="EMBL/GenBank/DDBJ databases">
        <title>The complete genomes of actinobacterial strains from the NBC collection.</title>
        <authorList>
            <person name="Joergensen T.S."/>
            <person name="Alvarez Arevalo M."/>
            <person name="Sterndorff E.B."/>
            <person name="Faurdal D."/>
            <person name="Vuksanovic O."/>
            <person name="Mourched A.-S."/>
            <person name="Charusanti P."/>
            <person name="Shaw S."/>
            <person name="Blin K."/>
            <person name="Weber T."/>
        </authorList>
    </citation>
    <scope>NUCLEOTIDE SEQUENCE [LARGE SCALE GENOMIC DNA]</scope>
    <source>
        <strain evidence="1 2">NBC_01413</strain>
    </source>
</reference>
<evidence type="ECO:0000313" key="1">
    <source>
        <dbReference type="EMBL" id="WTY35738.1"/>
    </source>
</evidence>
<name>A0ABZ1N721_9NOCA</name>
<dbReference type="RefSeq" id="WP_364652990.1">
    <property type="nucleotide sequence ID" value="NZ_CP109527.1"/>
</dbReference>
<proteinExistence type="predicted"/>
<evidence type="ECO:0008006" key="3">
    <source>
        <dbReference type="Google" id="ProtNLM"/>
    </source>
</evidence>
<sequence length="371" mass="39277">MTELSVEAARLSGFRLDLLDVGANLSSNASRLMPEIRLPDGTSGLLAELAPPLARFHSSVEAGQRADLTAIQALADGLSTAASGYQTTDQENANDLADVGGQARPVGQSADVEPVRYTSLQLPALTNTEPVQYSVRQAVTAAIDSISCYDDAIMAAVGVKPAADYLTPLEADWESLKAVGKQVRLLGINDYVASENLSGGTRWLRTDWSGDAAQAFETSASASSKSLSERSNDMEAVGQIIEAAAALLERLVCNQAAELSGGLATSITLLDFTFPLGIWAQALAEPIEESLRSKISSELNTLLSAAKSRQDQIRTAIGQVSQALEYSPGRVTPVFSSSDFIAPARAVADMGTRRYGYSNNIWWENSLASAA</sequence>